<dbReference type="Gene3D" id="3.90.740.10">
    <property type="entry name" value="Valyl/Leucyl/Isoleucyl-tRNA synthetase, editing domain"/>
    <property type="match status" value="1"/>
</dbReference>
<dbReference type="GO" id="GO:0002161">
    <property type="term" value="F:aminoacyl-tRNA deacylase activity"/>
    <property type="evidence" value="ECO:0007669"/>
    <property type="project" value="InterPro"/>
</dbReference>
<evidence type="ECO:0000259" key="12">
    <source>
        <dbReference type="Pfam" id="PF08264"/>
    </source>
</evidence>
<keyword evidence="6 10" id="KW-0648">Protein biosynthesis</keyword>
<comment type="caution">
    <text evidence="15">The sequence shown here is derived from an EMBL/GenBank/DDBJ whole genome shotgun (WGS) entry which is preliminary data.</text>
</comment>
<feature type="domain" description="Aminoacyl-tRNA synthetase class Ia" evidence="11">
    <location>
        <begin position="491"/>
        <end position="639"/>
    </location>
</feature>
<evidence type="ECO:0000259" key="11">
    <source>
        <dbReference type="Pfam" id="PF00133"/>
    </source>
</evidence>
<name>S8ACD8_DACHA</name>
<dbReference type="Pfam" id="PF13603">
    <property type="entry name" value="tRNA-synt_1_2"/>
    <property type="match status" value="1"/>
</dbReference>
<dbReference type="PANTHER" id="PTHR43740">
    <property type="entry name" value="LEUCYL-TRNA SYNTHETASE"/>
    <property type="match status" value="1"/>
</dbReference>
<dbReference type="InterPro" id="IPR002302">
    <property type="entry name" value="Leu-tRNA-ligase"/>
</dbReference>
<evidence type="ECO:0000259" key="14">
    <source>
        <dbReference type="Pfam" id="PF13603"/>
    </source>
</evidence>
<evidence type="ECO:0000256" key="10">
    <source>
        <dbReference type="RuleBase" id="RU363035"/>
    </source>
</evidence>
<dbReference type="FunFam" id="1.10.730.10:FF:000002">
    <property type="entry name" value="Leucine--tRNA ligase"/>
    <property type="match status" value="1"/>
</dbReference>
<dbReference type="CDD" id="cd00812">
    <property type="entry name" value="LeuRS_core"/>
    <property type="match status" value="1"/>
</dbReference>
<keyword evidence="4 10" id="KW-0547">Nucleotide-binding</keyword>
<dbReference type="AlphaFoldDB" id="S8ACD8"/>
<evidence type="ECO:0000256" key="4">
    <source>
        <dbReference type="ARBA" id="ARBA00022741"/>
    </source>
</evidence>
<evidence type="ECO:0000313" key="16">
    <source>
        <dbReference type="Proteomes" id="UP000015100"/>
    </source>
</evidence>
<accession>S8ACD8</accession>
<dbReference type="GO" id="GO:0005739">
    <property type="term" value="C:mitochondrion"/>
    <property type="evidence" value="ECO:0007669"/>
    <property type="project" value="TreeGrafter"/>
</dbReference>
<dbReference type="HOGENOM" id="CLU_004427_0_0_1"/>
<evidence type="ECO:0000313" key="15">
    <source>
        <dbReference type="EMBL" id="EPS40660.1"/>
    </source>
</evidence>
<dbReference type="NCBIfam" id="TIGR00396">
    <property type="entry name" value="leuS_bact"/>
    <property type="match status" value="1"/>
</dbReference>
<dbReference type="Gene3D" id="3.40.50.620">
    <property type="entry name" value="HUPs"/>
    <property type="match status" value="2"/>
</dbReference>
<dbReference type="GO" id="GO:0032543">
    <property type="term" value="P:mitochondrial translation"/>
    <property type="evidence" value="ECO:0007669"/>
    <property type="project" value="TreeGrafter"/>
</dbReference>
<dbReference type="InterPro" id="IPR014729">
    <property type="entry name" value="Rossmann-like_a/b/a_fold"/>
</dbReference>
<dbReference type="FunFam" id="3.40.50.620:FF:000003">
    <property type="entry name" value="Leucine--tRNA ligase"/>
    <property type="match status" value="1"/>
</dbReference>
<dbReference type="Pfam" id="PF09334">
    <property type="entry name" value="tRNA-synt_1g"/>
    <property type="match status" value="1"/>
</dbReference>
<dbReference type="SUPFAM" id="SSF52374">
    <property type="entry name" value="Nucleotidylyl transferase"/>
    <property type="match status" value="1"/>
</dbReference>
<dbReference type="PROSITE" id="PS00178">
    <property type="entry name" value="AA_TRNA_LIGASE_I"/>
    <property type="match status" value="1"/>
</dbReference>
<evidence type="ECO:0000259" key="13">
    <source>
        <dbReference type="Pfam" id="PF09334"/>
    </source>
</evidence>
<dbReference type="InterPro" id="IPR015413">
    <property type="entry name" value="Methionyl/Leucyl_tRNA_Synth"/>
</dbReference>
<dbReference type="STRING" id="1284197.S8ACD8"/>
<dbReference type="SUPFAM" id="SSF47323">
    <property type="entry name" value="Anticodon-binding domain of a subclass of class I aminoacyl-tRNA synthetases"/>
    <property type="match status" value="1"/>
</dbReference>
<protein>
    <recommendedName>
        <fullName evidence="2">leucine--tRNA ligase</fullName>
        <ecNumber evidence="2">6.1.1.4</ecNumber>
    </recommendedName>
    <alternativeName>
        <fullName evidence="8">Leucyl-tRNA synthetase</fullName>
    </alternativeName>
</protein>
<feature type="domain" description="Leucyl-tRNA synthetase editing" evidence="14">
    <location>
        <begin position="270"/>
        <end position="434"/>
    </location>
</feature>
<dbReference type="InterPro" id="IPR013155">
    <property type="entry name" value="M/V/L/I-tRNA-synth_anticd-bd"/>
</dbReference>
<comment type="catalytic activity">
    <reaction evidence="9">
        <text>tRNA(Leu) + L-leucine + ATP = L-leucyl-tRNA(Leu) + AMP + diphosphate</text>
        <dbReference type="Rhea" id="RHEA:11688"/>
        <dbReference type="Rhea" id="RHEA-COMP:9613"/>
        <dbReference type="Rhea" id="RHEA-COMP:9622"/>
        <dbReference type="ChEBI" id="CHEBI:30616"/>
        <dbReference type="ChEBI" id="CHEBI:33019"/>
        <dbReference type="ChEBI" id="CHEBI:57427"/>
        <dbReference type="ChEBI" id="CHEBI:78442"/>
        <dbReference type="ChEBI" id="CHEBI:78494"/>
        <dbReference type="ChEBI" id="CHEBI:456215"/>
        <dbReference type="EC" id="6.1.1.4"/>
    </reaction>
</comment>
<comment type="similarity">
    <text evidence="1 10">Belongs to the class-I aminoacyl-tRNA synthetase family.</text>
</comment>
<dbReference type="Pfam" id="PF00133">
    <property type="entry name" value="tRNA-synt_1"/>
    <property type="match status" value="1"/>
</dbReference>
<evidence type="ECO:0000256" key="7">
    <source>
        <dbReference type="ARBA" id="ARBA00023146"/>
    </source>
</evidence>
<reference evidence="16" key="2">
    <citation type="submission" date="2013-04" db="EMBL/GenBank/DDBJ databases">
        <title>Genomic mechanisms accounting for the adaptation to parasitism in nematode-trapping fungi.</title>
        <authorList>
            <person name="Ahren D.G."/>
        </authorList>
    </citation>
    <scope>NUCLEOTIDE SEQUENCE [LARGE SCALE GENOMIC DNA]</scope>
    <source>
        <strain evidence="16">CBS 200.50</strain>
    </source>
</reference>
<dbReference type="Gene3D" id="1.10.730.10">
    <property type="entry name" value="Isoleucyl-tRNA Synthetase, Domain 1"/>
    <property type="match status" value="1"/>
</dbReference>
<dbReference type="SUPFAM" id="SSF50677">
    <property type="entry name" value="ValRS/IleRS/LeuRS editing domain"/>
    <property type="match status" value="1"/>
</dbReference>
<evidence type="ECO:0000256" key="3">
    <source>
        <dbReference type="ARBA" id="ARBA00022598"/>
    </source>
</evidence>
<dbReference type="InterPro" id="IPR001412">
    <property type="entry name" value="aa-tRNA-synth_I_CS"/>
</dbReference>
<organism evidence="15 16">
    <name type="scientific">Dactylellina haptotyla (strain CBS 200.50)</name>
    <name type="common">Nematode-trapping fungus</name>
    <name type="synonym">Monacrosporium haptotylum</name>
    <dbReference type="NCBI Taxonomy" id="1284197"/>
    <lineage>
        <taxon>Eukaryota</taxon>
        <taxon>Fungi</taxon>
        <taxon>Dikarya</taxon>
        <taxon>Ascomycota</taxon>
        <taxon>Pezizomycotina</taxon>
        <taxon>Orbiliomycetes</taxon>
        <taxon>Orbiliales</taxon>
        <taxon>Orbiliaceae</taxon>
        <taxon>Dactylellina</taxon>
    </lineage>
</organism>
<dbReference type="InterPro" id="IPR025709">
    <property type="entry name" value="Leu_tRNA-synth_edit"/>
</dbReference>
<dbReference type="PRINTS" id="PR00985">
    <property type="entry name" value="TRNASYNTHLEU"/>
</dbReference>
<dbReference type="OrthoDB" id="15954at2759"/>
<dbReference type="InterPro" id="IPR009008">
    <property type="entry name" value="Val/Leu/Ile-tRNA-synth_edit"/>
</dbReference>
<dbReference type="EC" id="6.1.1.4" evidence="2"/>
<dbReference type="GO" id="GO:0004823">
    <property type="term" value="F:leucine-tRNA ligase activity"/>
    <property type="evidence" value="ECO:0007669"/>
    <property type="project" value="UniProtKB-EC"/>
</dbReference>
<evidence type="ECO:0000256" key="6">
    <source>
        <dbReference type="ARBA" id="ARBA00022917"/>
    </source>
</evidence>
<dbReference type="OMA" id="GIEHACM"/>
<evidence type="ECO:0000256" key="9">
    <source>
        <dbReference type="ARBA" id="ARBA00047469"/>
    </source>
</evidence>
<evidence type="ECO:0000256" key="2">
    <source>
        <dbReference type="ARBA" id="ARBA00013164"/>
    </source>
</evidence>
<feature type="domain" description="Methionyl/Valyl/Leucyl/Isoleucyl-tRNA synthetase anticodon-binding" evidence="12">
    <location>
        <begin position="769"/>
        <end position="884"/>
    </location>
</feature>
<proteinExistence type="inferred from homology"/>
<sequence length="938" mass="105894">MRLQTRCFCGPSPRITRALPRGPPPTLLALLAHHHRKAHTSTSKQPKDDGSIAQIDTKWLARWESNPRTFQSPAVSNKPPCYVLSMFPYPSGSLHMGHLRVYTISDVVARYKHMKGFNVLHPMGWDSFGLPAENAAIERGVDPAEWTDQNIETMKAQLKRMGARFDWSRELRTSSPEFYEGTQRLFLTLFKEGLAYRAPALVNWDPVDQTVLANEQVSPEGISWRSGAKVEQKYLQQWSFRLTKFASFLRHNLELLKGHWPEKVINQQHHWIGESSGQRVTFPVRIAQPDGSLQHESIKVYTTRLDTLLGVQYLALSVTHPLVERLCETNAELKAFVKSVPSLPVGTKAGFWLENITAANPMIRETDENGTERPLRRFDLPIFVAPYVLGGLGTSAIMGVPAHDLRDYDFWKEHRPDEPIKFVIAKEDAVDTLNPPRTYSGKIPKTPHHQQGVLNENNGKYAGLSCFMGSKVFYETLKEEGMCLPTKRFKVRDWLISRQRYWGTPIPIVHCDSCGAVPVKDEDLPVILPKVKLTGKGGSPLKQAEEWVKTTCPSCGGPAERDTDTMDTFVDSSWYFMKFGQDPDPQFSQMPVDIYIGGVEHAILHLLYARFISKFFAKATGDQRFLEPFARLITQGMVHGKTFKDDLGRFLKPEEIDFTPEGRPIVSDTGSFCNVTYEKMSKSKYNGVDPTKCLEQYGLDATRAHILFQAPVGDVLDWDEKKIVGMQRWLAKVQNIARIAAVEVEFFRTTGSFSKFSPSQETDRAASKLMNELAIAIKGVTTSMEDVYSLNTAVSDLTILTNYLHATRPEEVGPQAYVQSVETLLKLVSPICPAISGECWEIIHGARSIPLEEQQWPDETQFGRIEAKSTADINIQINGKYKFTLHDQPIDWAGGLDPQAWAVEKVFETKEGYRLLNGRNIRKVIIVKARDLVNILAN</sequence>
<dbReference type="GO" id="GO:0006429">
    <property type="term" value="P:leucyl-tRNA aminoacylation"/>
    <property type="evidence" value="ECO:0007669"/>
    <property type="project" value="InterPro"/>
</dbReference>
<feature type="domain" description="Methionyl/Leucyl tRNA synthetase" evidence="13">
    <location>
        <begin position="82"/>
        <end position="218"/>
    </location>
</feature>
<dbReference type="EMBL" id="AQGS01000285">
    <property type="protein sequence ID" value="EPS40660.1"/>
    <property type="molecule type" value="Genomic_DNA"/>
</dbReference>
<dbReference type="PANTHER" id="PTHR43740:SF2">
    <property type="entry name" value="LEUCINE--TRNA LIGASE, MITOCHONDRIAL"/>
    <property type="match status" value="1"/>
</dbReference>
<evidence type="ECO:0000256" key="8">
    <source>
        <dbReference type="ARBA" id="ARBA00030520"/>
    </source>
</evidence>
<gene>
    <name evidence="15" type="ORF">H072_5450</name>
</gene>
<dbReference type="Proteomes" id="UP000015100">
    <property type="component" value="Unassembled WGS sequence"/>
</dbReference>
<evidence type="ECO:0000256" key="1">
    <source>
        <dbReference type="ARBA" id="ARBA00005594"/>
    </source>
</evidence>
<reference evidence="15 16" key="1">
    <citation type="journal article" date="2013" name="PLoS Genet.">
        <title>Genomic mechanisms accounting for the adaptation to parasitism in nematode-trapping fungi.</title>
        <authorList>
            <person name="Meerupati T."/>
            <person name="Andersson K.M."/>
            <person name="Friman E."/>
            <person name="Kumar D."/>
            <person name="Tunlid A."/>
            <person name="Ahren D."/>
        </authorList>
    </citation>
    <scope>NUCLEOTIDE SEQUENCE [LARGE SCALE GENOMIC DNA]</scope>
    <source>
        <strain evidence="15 16">CBS 200.50</strain>
    </source>
</reference>
<dbReference type="eggNOG" id="KOG0435">
    <property type="taxonomic scope" value="Eukaryota"/>
</dbReference>
<dbReference type="GO" id="GO:0005524">
    <property type="term" value="F:ATP binding"/>
    <property type="evidence" value="ECO:0007669"/>
    <property type="project" value="UniProtKB-KW"/>
</dbReference>
<evidence type="ECO:0000256" key="5">
    <source>
        <dbReference type="ARBA" id="ARBA00022840"/>
    </source>
</evidence>
<keyword evidence="16" id="KW-1185">Reference proteome</keyword>
<keyword evidence="7 10" id="KW-0030">Aminoacyl-tRNA synthetase</keyword>
<dbReference type="Pfam" id="PF08264">
    <property type="entry name" value="Anticodon_1"/>
    <property type="match status" value="1"/>
</dbReference>
<dbReference type="InterPro" id="IPR009080">
    <property type="entry name" value="tRNAsynth_Ia_anticodon-bd"/>
</dbReference>
<keyword evidence="5 10" id="KW-0067">ATP-binding</keyword>
<keyword evidence="3 10" id="KW-0436">Ligase</keyword>
<dbReference type="InterPro" id="IPR002300">
    <property type="entry name" value="aa-tRNA-synth_Ia"/>
</dbReference>